<dbReference type="Pfam" id="PF01436">
    <property type="entry name" value="NHL"/>
    <property type="match status" value="2"/>
</dbReference>
<feature type="repeat" description="NHL" evidence="2">
    <location>
        <begin position="36"/>
        <end position="61"/>
    </location>
</feature>
<name>A0A915E2E0_9BILA</name>
<dbReference type="WBParaSite" id="jg25133">
    <property type="protein sequence ID" value="jg25133"/>
    <property type="gene ID" value="jg25133"/>
</dbReference>
<evidence type="ECO:0000256" key="1">
    <source>
        <dbReference type="ARBA" id="ARBA00022737"/>
    </source>
</evidence>
<evidence type="ECO:0000313" key="4">
    <source>
        <dbReference type="WBParaSite" id="jg25133"/>
    </source>
</evidence>
<reference evidence="4" key="1">
    <citation type="submission" date="2022-11" db="UniProtKB">
        <authorList>
            <consortium name="WormBaseParasite"/>
        </authorList>
    </citation>
    <scope>IDENTIFICATION</scope>
</reference>
<dbReference type="GO" id="GO:0043161">
    <property type="term" value="P:proteasome-mediated ubiquitin-dependent protein catabolic process"/>
    <property type="evidence" value="ECO:0007669"/>
    <property type="project" value="TreeGrafter"/>
</dbReference>
<evidence type="ECO:0000313" key="3">
    <source>
        <dbReference type="Proteomes" id="UP000887574"/>
    </source>
</evidence>
<accession>A0A915E2E0</accession>
<dbReference type="Gene3D" id="2.120.10.30">
    <property type="entry name" value="TolB, C-terminal domain"/>
    <property type="match status" value="1"/>
</dbReference>
<evidence type="ECO:0000256" key="2">
    <source>
        <dbReference type="PROSITE-ProRule" id="PRU00504"/>
    </source>
</evidence>
<dbReference type="GO" id="GO:0000209">
    <property type="term" value="P:protein polyubiquitination"/>
    <property type="evidence" value="ECO:0007669"/>
    <property type="project" value="TreeGrafter"/>
</dbReference>
<proteinExistence type="predicted"/>
<dbReference type="SUPFAM" id="SSF101898">
    <property type="entry name" value="NHL repeat"/>
    <property type="match status" value="1"/>
</dbReference>
<protein>
    <submittedName>
        <fullName evidence="4">Uncharacterized protein</fullName>
    </submittedName>
</protein>
<dbReference type="AlphaFoldDB" id="A0A915E2E0"/>
<sequence>MGKLLDSSITHYLLLFTNELKICLRIPAWSIKAAEGVAVDEQGFVVVADSGNNRVQVFSPDGQSVRVFGAWGILPGQLKGVEGVAIVDTQIIVSDRENHRVQLF</sequence>
<feature type="repeat" description="NHL" evidence="2">
    <location>
        <begin position="65"/>
        <end position="104"/>
    </location>
</feature>
<dbReference type="InterPro" id="IPR050952">
    <property type="entry name" value="TRIM-NHL_E3_ligases"/>
</dbReference>
<dbReference type="PANTHER" id="PTHR24104">
    <property type="entry name" value="E3 UBIQUITIN-PROTEIN LIGASE NHLRC1-RELATED"/>
    <property type="match status" value="1"/>
</dbReference>
<dbReference type="PANTHER" id="PTHR24104:SF47">
    <property type="entry name" value="E3 UBIQUITIN-PROTEIN LIGASE NHLRC1"/>
    <property type="match status" value="1"/>
</dbReference>
<organism evidence="3 4">
    <name type="scientific">Ditylenchus dipsaci</name>
    <dbReference type="NCBI Taxonomy" id="166011"/>
    <lineage>
        <taxon>Eukaryota</taxon>
        <taxon>Metazoa</taxon>
        <taxon>Ecdysozoa</taxon>
        <taxon>Nematoda</taxon>
        <taxon>Chromadorea</taxon>
        <taxon>Rhabditida</taxon>
        <taxon>Tylenchina</taxon>
        <taxon>Tylenchomorpha</taxon>
        <taxon>Sphaerularioidea</taxon>
        <taxon>Anguinidae</taxon>
        <taxon>Anguininae</taxon>
        <taxon>Ditylenchus</taxon>
    </lineage>
</organism>
<keyword evidence="1" id="KW-0677">Repeat</keyword>
<dbReference type="PROSITE" id="PS51125">
    <property type="entry name" value="NHL"/>
    <property type="match status" value="2"/>
</dbReference>
<dbReference type="InterPro" id="IPR001258">
    <property type="entry name" value="NHL_repeat"/>
</dbReference>
<keyword evidence="3" id="KW-1185">Reference proteome</keyword>
<dbReference type="InterPro" id="IPR011042">
    <property type="entry name" value="6-blade_b-propeller_TolB-like"/>
</dbReference>
<dbReference type="GO" id="GO:0061630">
    <property type="term" value="F:ubiquitin protein ligase activity"/>
    <property type="evidence" value="ECO:0007669"/>
    <property type="project" value="TreeGrafter"/>
</dbReference>
<dbReference type="Proteomes" id="UP000887574">
    <property type="component" value="Unplaced"/>
</dbReference>